<feature type="region of interest" description="Disordered" evidence="1">
    <location>
        <begin position="61"/>
        <end position="97"/>
    </location>
</feature>
<feature type="compositionally biased region" description="Polar residues" evidence="1">
    <location>
        <begin position="72"/>
        <end position="82"/>
    </location>
</feature>
<protein>
    <submittedName>
        <fullName evidence="2">Uncharacterized protein</fullName>
    </submittedName>
</protein>
<feature type="non-terminal residue" evidence="2">
    <location>
        <position position="97"/>
    </location>
</feature>
<sequence length="97" mass="10671">HTVEDATERLDISQLSKDEIVFAGTDPGVVKMSVTCPMTVQEIETHVNRFHLLQEQVDVSMEASSSKEHSGILTSPRSQSLPKESKAYTITAGQINE</sequence>
<evidence type="ECO:0000313" key="2">
    <source>
        <dbReference type="EMBL" id="KAF9533037.1"/>
    </source>
</evidence>
<organism evidence="2 3">
    <name type="scientific">Lunasporangiospora selenospora</name>
    <dbReference type="NCBI Taxonomy" id="979761"/>
    <lineage>
        <taxon>Eukaryota</taxon>
        <taxon>Fungi</taxon>
        <taxon>Fungi incertae sedis</taxon>
        <taxon>Mucoromycota</taxon>
        <taxon>Mortierellomycotina</taxon>
        <taxon>Mortierellomycetes</taxon>
        <taxon>Mortierellales</taxon>
        <taxon>Mortierellaceae</taxon>
        <taxon>Lunasporangiospora</taxon>
    </lineage>
</organism>
<dbReference type="OrthoDB" id="2447252at2759"/>
<reference evidence="2" key="1">
    <citation type="journal article" date="2020" name="Fungal Divers.">
        <title>Resolving the Mortierellaceae phylogeny through synthesis of multi-gene phylogenetics and phylogenomics.</title>
        <authorList>
            <person name="Vandepol N."/>
            <person name="Liber J."/>
            <person name="Desiro A."/>
            <person name="Na H."/>
            <person name="Kennedy M."/>
            <person name="Barry K."/>
            <person name="Grigoriev I.V."/>
            <person name="Miller A.N."/>
            <person name="O'Donnell K."/>
            <person name="Stajich J.E."/>
            <person name="Bonito G."/>
        </authorList>
    </citation>
    <scope>NUCLEOTIDE SEQUENCE</scope>
    <source>
        <strain evidence="2">KOD1015</strain>
    </source>
</reference>
<name>A0A9P6EQG6_9FUNG</name>
<comment type="caution">
    <text evidence="2">The sequence shown here is derived from an EMBL/GenBank/DDBJ whole genome shotgun (WGS) entry which is preliminary data.</text>
</comment>
<dbReference type="Proteomes" id="UP000780801">
    <property type="component" value="Unassembled WGS sequence"/>
</dbReference>
<evidence type="ECO:0000256" key="1">
    <source>
        <dbReference type="SAM" id="MobiDB-lite"/>
    </source>
</evidence>
<evidence type="ECO:0000313" key="3">
    <source>
        <dbReference type="Proteomes" id="UP000780801"/>
    </source>
</evidence>
<feature type="non-terminal residue" evidence="2">
    <location>
        <position position="1"/>
    </location>
</feature>
<keyword evidence="3" id="KW-1185">Reference proteome</keyword>
<accession>A0A9P6EQG6</accession>
<dbReference type="EMBL" id="JAABOA010008533">
    <property type="protein sequence ID" value="KAF9533037.1"/>
    <property type="molecule type" value="Genomic_DNA"/>
</dbReference>
<dbReference type="AlphaFoldDB" id="A0A9P6EQG6"/>
<proteinExistence type="predicted"/>
<gene>
    <name evidence="2" type="ORF">BGW38_010495</name>
</gene>